<evidence type="ECO:0000259" key="5">
    <source>
        <dbReference type="Pfam" id="PF00135"/>
    </source>
</evidence>
<proteinExistence type="inferred from homology"/>
<reference evidence="6" key="1">
    <citation type="submission" date="2018-06" db="EMBL/GenBank/DDBJ databases">
        <authorList>
            <person name="Ashton P.M."/>
            <person name="Dallman T."/>
            <person name="Nair S."/>
            <person name="De Pinna E."/>
            <person name="Peters T."/>
            <person name="Grant K."/>
        </authorList>
    </citation>
    <scope>NUCLEOTIDE SEQUENCE</scope>
    <source>
        <strain evidence="6">445985</strain>
    </source>
</reference>
<feature type="active site" description="Charge relay system" evidence="3">
    <location>
        <position position="400"/>
    </location>
</feature>
<dbReference type="AlphaFoldDB" id="A0A5V8Y224"/>
<dbReference type="PRINTS" id="PR00878">
    <property type="entry name" value="CHOLNESTRASE"/>
</dbReference>
<feature type="domain" description="Carboxylesterase type B" evidence="5">
    <location>
        <begin position="353"/>
        <end position="475"/>
    </location>
</feature>
<evidence type="ECO:0000256" key="4">
    <source>
        <dbReference type="RuleBase" id="RU361235"/>
    </source>
</evidence>
<dbReference type="GO" id="GO:0004104">
    <property type="term" value="F:cholinesterase activity"/>
    <property type="evidence" value="ECO:0007669"/>
    <property type="project" value="InterPro"/>
</dbReference>
<protein>
    <recommendedName>
        <fullName evidence="4">Carboxylic ester hydrolase</fullName>
        <ecNumber evidence="4">3.1.1.-</ecNumber>
    </recommendedName>
</protein>
<dbReference type="PROSITE" id="PS00941">
    <property type="entry name" value="CARBOXYLESTERASE_B_2"/>
    <property type="match status" value="1"/>
</dbReference>
<name>A0A5V8Y224_SALET</name>
<feature type="active site" description="Acyl-ester intermediate" evidence="3">
    <location>
        <position position="195"/>
    </location>
</feature>
<evidence type="ECO:0000256" key="2">
    <source>
        <dbReference type="ARBA" id="ARBA00022801"/>
    </source>
</evidence>
<gene>
    <name evidence="6" type="ORF">DO575_07070</name>
</gene>
<comment type="caution">
    <text evidence="6">The sequence shown here is derived from an EMBL/GenBank/DDBJ whole genome shotgun (WGS) entry which is preliminary data.</text>
</comment>
<dbReference type="InterPro" id="IPR019826">
    <property type="entry name" value="Carboxylesterase_B_AS"/>
</dbReference>
<accession>A0A5V8Y224</accession>
<dbReference type="Pfam" id="PF00135">
    <property type="entry name" value="COesterase"/>
    <property type="match status" value="2"/>
</dbReference>
<evidence type="ECO:0000256" key="3">
    <source>
        <dbReference type="PIRSR" id="PIRSR600997-1"/>
    </source>
</evidence>
<organism evidence="6">
    <name type="scientific">Salmonella enterica subsp. enterica serovar Kalamu</name>
    <dbReference type="NCBI Taxonomy" id="2564590"/>
    <lineage>
        <taxon>Bacteria</taxon>
        <taxon>Pseudomonadati</taxon>
        <taxon>Pseudomonadota</taxon>
        <taxon>Gammaproteobacteria</taxon>
        <taxon>Enterobacterales</taxon>
        <taxon>Enterobacteriaceae</taxon>
        <taxon>Salmonella</taxon>
    </lineage>
</organism>
<keyword evidence="2 4" id="KW-0378">Hydrolase</keyword>
<dbReference type="InterPro" id="IPR019819">
    <property type="entry name" value="Carboxylesterase_B_CS"/>
</dbReference>
<sequence>MLNPSIPLVATRHGKIVGVVQEEIHIWRGIPYAAPPTGELRWRAPQPVTPWQDVRQADCFSCASWQDITWCRELGGGDPGNFSEDCLYLNVWAPAVRHEPLPVMVWLHGGGYTIGAGSLPPYDGQALAKRGAIVVTVNYRLGHLGFFAHPALEGEEAECIHNYALLDQIAALRWVQDNIAAFGGDTQNVTLFGESAGARSVLSLMASPLAKGLFHKAIIQSGYTLPDTPREVALKKGVALAEHLGLAHATAEQLRALPAETFWPLDAPFKIAPTPISGDVVLPHPMLETFFAAKQHPIPVMIGSNSDEASVLAVFGVDIAGQIQKMRRERRVGLGLIRLLYPGVKGDEALGRQVCRDMVFTTLGYVVMQAQQRIGEPCWRYWFDYVAEAEHNTYANGACHGNEIPYVFDTLTRAEPTTCHYVNENDLAFASQVADYWVNFARHASRTRDVLHGPVRWPASIRGRDRLLRIGLNKLAGFKVENRFMRARLALFKRVMKHHVSLE</sequence>
<evidence type="ECO:0000256" key="1">
    <source>
        <dbReference type="ARBA" id="ARBA00005964"/>
    </source>
</evidence>
<feature type="active site" description="Charge relay system" evidence="3">
    <location>
        <position position="308"/>
    </location>
</feature>
<dbReference type="InterPro" id="IPR002018">
    <property type="entry name" value="CarbesteraseB"/>
</dbReference>
<evidence type="ECO:0000313" key="6">
    <source>
        <dbReference type="EMBL" id="EBV4910042.1"/>
    </source>
</evidence>
<dbReference type="InterPro" id="IPR029058">
    <property type="entry name" value="AB_hydrolase_fold"/>
</dbReference>
<dbReference type="InterPro" id="IPR000997">
    <property type="entry name" value="Cholinesterase"/>
</dbReference>
<feature type="domain" description="Carboxylesterase type B" evidence="5">
    <location>
        <begin position="7"/>
        <end position="329"/>
    </location>
</feature>
<dbReference type="SUPFAM" id="SSF53474">
    <property type="entry name" value="alpha/beta-Hydrolases"/>
    <property type="match status" value="1"/>
</dbReference>
<dbReference type="PANTHER" id="PTHR11559">
    <property type="entry name" value="CARBOXYLESTERASE"/>
    <property type="match status" value="1"/>
</dbReference>
<comment type="similarity">
    <text evidence="1 4">Belongs to the type-B carboxylesterase/lipase family.</text>
</comment>
<dbReference type="EMBL" id="AAHFKB010000006">
    <property type="protein sequence ID" value="EBV4910042.1"/>
    <property type="molecule type" value="Genomic_DNA"/>
</dbReference>
<dbReference type="PROSITE" id="PS00122">
    <property type="entry name" value="CARBOXYLESTERASE_B_1"/>
    <property type="match status" value="1"/>
</dbReference>
<dbReference type="InterPro" id="IPR050309">
    <property type="entry name" value="Type-B_Carboxylest/Lipase"/>
</dbReference>
<dbReference type="EC" id="3.1.1.-" evidence="4"/>
<dbReference type="Gene3D" id="3.40.50.1820">
    <property type="entry name" value="alpha/beta hydrolase"/>
    <property type="match status" value="1"/>
</dbReference>